<protein>
    <submittedName>
        <fullName evidence="1">Uncharacterized protein</fullName>
    </submittedName>
</protein>
<dbReference type="EMBL" id="LAZR01032597">
    <property type="protein sequence ID" value="KKL50438.1"/>
    <property type="molecule type" value="Genomic_DNA"/>
</dbReference>
<comment type="caution">
    <text evidence="1">The sequence shown here is derived from an EMBL/GenBank/DDBJ whole genome shotgun (WGS) entry which is preliminary data.</text>
</comment>
<dbReference type="AlphaFoldDB" id="A0A0F9CM76"/>
<accession>A0A0F9CM76</accession>
<sequence length="324" mass="33702">MSLESRTLAQLEQTLRLSNPIYYRGGAGILPLVFTIEDGPTFFGINFDELFDPSTGLIRASAVPPSTTLHDALTDVVSGQHHVSFVQADADLLYEALGDISVHAAIAGVHHAKYLDSAAIAAVEGEPTLDLSGAVGITGDLTLSAAILLGKPGIEDDDGVQRITFRGGAPFFGAVATTFKLAVGGNTVIIEDGDLRMDDGDVNIQANKLRSTSVDMFESSFSSPTGLAFRVQPRSGNNASALEVVPSGTSAAAFFSMFNDSGAADANRVRFGVGTVGLAIDAATGLVIDLGINSVITLHMDATDGYMSVPMRFGDTGAATEDLE</sequence>
<proteinExistence type="predicted"/>
<feature type="non-terminal residue" evidence="1">
    <location>
        <position position="324"/>
    </location>
</feature>
<gene>
    <name evidence="1" type="ORF">LCGC14_2305520</name>
</gene>
<reference evidence="1" key="1">
    <citation type="journal article" date="2015" name="Nature">
        <title>Complex archaea that bridge the gap between prokaryotes and eukaryotes.</title>
        <authorList>
            <person name="Spang A."/>
            <person name="Saw J.H."/>
            <person name="Jorgensen S.L."/>
            <person name="Zaremba-Niedzwiedzka K."/>
            <person name="Martijn J."/>
            <person name="Lind A.E."/>
            <person name="van Eijk R."/>
            <person name="Schleper C."/>
            <person name="Guy L."/>
            <person name="Ettema T.J."/>
        </authorList>
    </citation>
    <scope>NUCLEOTIDE SEQUENCE</scope>
</reference>
<organism evidence="1">
    <name type="scientific">marine sediment metagenome</name>
    <dbReference type="NCBI Taxonomy" id="412755"/>
    <lineage>
        <taxon>unclassified sequences</taxon>
        <taxon>metagenomes</taxon>
        <taxon>ecological metagenomes</taxon>
    </lineage>
</organism>
<name>A0A0F9CM76_9ZZZZ</name>
<evidence type="ECO:0000313" key="1">
    <source>
        <dbReference type="EMBL" id="KKL50438.1"/>
    </source>
</evidence>